<proteinExistence type="predicted"/>
<gene>
    <name evidence="1" type="ORF">Patl1_08226</name>
</gene>
<evidence type="ECO:0000313" key="2">
    <source>
        <dbReference type="Proteomes" id="UP001164250"/>
    </source>
</evidence>
<evidence type="ECO:0000313" key="1">
    <source>
        <dbReference type="EMBL" id="KAJ0086744.1"/>
    </source>
</evidence>
<name>A0ACC1AJK3_9ROSI</name>
<dbReference type="Proteomes" id="UP001164250">
    <property type="component" value="Chromosome 10"/>
</dbReference>
<comment type="caution">
    <text evidence="1">The sequence shown here is derived from an EMBL/GenBank/DDBJ whole genome shotgun (WGS) entry which is preliminary data.</text>
</comment>
<dbReference type="EMBL" id="CM047906">
    <property type="protein sequence ID" value="KAJ0086744.1"/>
    <property type="molecule type" value="Genomic_DNA"/>
</dbReference>
<reference evidence="2" key="1">
    <citation type="journal article" date="2023" name="G3 (Bethesda)">
        <title>Genome assembly and association tests identify interacting loci associated with vigor, precocity, and sex in interspecific pistachio rootstocks.</title>
        <authorList>
            <person name="Palmer W."/>
            <person name="Jacygrad E."/>
            <person name="Sagayaradj S."/>
            <person name="Cavanaugh K."/>
            <person name="Han R."/>
            <person name="Bertier L."/>
            <person name="Beede B."/>
            <person name="Kafkas S."/>
            <person name="Golino D."/>
            <person name="Preece J."/>
            <person name="Michelmore R."/>
        </authorList>
    </citation>
    <scope>NUCLEOTIDE SEQUENCE [LARGE SCALE GENOMIC DNA]</scope>
</reference>
<protein>
    <submittedName>
        <fullName evidence="1">Uncharacterized protein</fullName>
    </submittedName>
</protein>
<keyword evidence="2" id="KW-1185">Reference proteome</keyword>
<organism evidence="1 2">
    <name type="scientific">Pistacia atlantica</name>
    <dbReference type="NCBI Taxonomy" id="434234"/>
    <lineage>
        <taxon>Eukaryota</taxon>
        <taxon>Viridiplantae</taxon>
        <taxon>Streptophyta</taxon>
        <taxon>Embryophyta</taxon>
        <taxon>Tracheophyta</taxon>
        <taxon>Spermatophyta</taxon>
        <taxon>Magnoliopsida</taxon>
        <taxon>eudicotyledons</taxon>
        <taxon>Gunneridae</taxon>
        <taxon>Pentapetalae</taxon>
        <taxon>rosids</taxon>
        <taxon>malvids</taxon>
        <taxon>Sapindales</taxon>
        <taxon>Anacardiaceae</taxon>
        <taxon>Pistacia</taxon>
    </lineage>
</organism>
<accession>A0ACC1AJK3</accession>
<sequence>MRWNYYPACKERGLTLGTGPHADPTSLTILYQEDPGLDVFIVNKWMVVRPHPGALVINIGETFTERVTLAFFVNPRDDKVVSPPPDLLATQGTRLYPDFTWSNLHRSTQLQCRVYNDTLENFTKWFLSSKSLKP</sequence>